<comment type="subcellular location">
    <subcellularLocation>
        <location evidence="1">Cell membrane</location>
        <topology evidence="1">Multi-pass membrane protein</topology>
    </subcellularLocation>
</comment>
<organism evidence="10 11">
    <name type="scientific">Candidatus Eisenbergiella intestinigallinarum</name>
    <dbReference type="NCBI Taxonomy" id="2838549"/>
    <lineage>
        <taxon>Bacteria</taxon>
        <taxon>Bacillati</taxon>
        <taxon>Bacillota</taxon>
        <taxon>Clostridia</taxon>
        <taxon>Lachnospirales</taxon>
        <taxon>Lachnospiraceae</taxon>
        <taxon>Eisenbergiella</taxon>
    </lineage>
</organism>
<dbReference type="PANTHER" id="PTHR43568">
    <property type="entry name" value="P PROTEIN"/>
    <property type="match status" value="1"/>
</dbReference>
<gene>
    <name evidence="10" type="ORF">H9926_03870</name>
</gene>
<accession>A0A9D2QH57</accession>
<dbReference type="GO" id="GO:0005886">
    <property type="term" value="C:plasma membrane"/>
    <property type="evidence" value="ECO:0007669"/>
    <property type="project" value="UniProtKB-SubCell"/>
</dbReference>
<evidence type="ECO:0000256" key="7">
    <source>
        <dbReference type="ARBA" id="ARBA00023136"/>
    </source>
</evidence>
<feature type="transmembrane region" description="Helical" evidence="8">
    <location>
        <begin position="430"/>
        <end position="450"/>
    </location>
</feature>
<evidence type="ECO:0000256" key="5">
    <source>
        <dbReference type="ARBA" id="ARBA00022692"/>
    </source>
</evidence>
<feature type="transmembrane region" description="Helical" evidence="8">
    <location>
        <begin position="6"/>
        <end position="21"/>
    </location>
</feature>
<dbReference type="InterPro" id="IPR000802">
    <property type="entry name" value="Arsenical_pump_ArsB"/>
</dbReference>
<keyword evidence="3" id="KW-0813">Transport</keyword>
<feature type="transmembrane region" description="Helical" evidence="8">
    <location>
        <begin position="340"/>
        <end position="359"/>
    </location>
</feature>
<dbReference type="InterPro" id="IPR051475">
    <property type="entry name" value="Diverse_Ion_Transporter"/>
</dbReference>
<dbReference type="GO" id="GO:0015105">
    <property type="term" value="F:arsenite transmembrane transporter activity"/>
    <property type="evidence" value="ECO:0007669"/>
    <property type="project" value="InterPro"/>
</dbReference>
<sequence>MEAAQILAVIIFAAMFLLIVSEKIERHLVSLGCGLLMIVLVFGICMRNPAAIWNTLSLQNFFSVEFWYQASEAGESSSGINWSTILFIAGMMLMVEGMGKAGFFRWLCLQLAKLVRYRTVPLFIVFMVMSSVLAMFIDSITVILFLAAATVELARLLKFNPVPMIISEIFCANLGGSATMCGDPPNIIIGTSLGYSFADFITNTGVIAAASLILVIFYFYFCFRKELEKSAGGKETLSYPDPRDAIENRKDFAISSAIFAAAIVLLVTHAQTGLTVATIGVFIGAVTLVTAGKDAPDLLKKVDYKTLLFFVGLFIVVGGLEQTGILEIIAGFIADVSGDNAMLMVAIVLWISAIASAFVDNIPFAATMIPVIRSLSAAQGVDLSVLAWTLSMGTDIGGSATPIGASANVVGISVAAKEGHVIGWGKYCKYAAPATALVVLLSMIMIYIRYF</sequence>
<feature type="transmembrane region" description="Helical" evidence="8">
    <location>
        <begin position="276"/>
        <end position="295"/>
    </location>
</feature>
<dbReference type="Proteomes" id="UP000823922">
    <property type="component" value="Unassembled WGS sequence"/>
</dbReference>
<evidence type="ECO:0000256" key="4">
    <source>
        <dbReference type="ARBA" id="ARBA00022475"/>
    </source>
</evidence>
<comment type="similarity">
    <text evidence="2">Belongs to the CitM (TC 2.A.11) transporter family.</text>
</comment>
<feature type="transmembrane region" description="Helical" evidence="8">
    <location>
        <begin position="307"/>
        <end position="334"/>
    </location>
</feature>
<feature type="transmembrane region" description="Helical" evidence="8">
    <location>
        <begin position="120"/>
        <end position="149"/>
    </location>
</feature>
<dbReference type="AlphaFoldDB" id="A0A9D2QH57"/>
<keyword evidence="5 8" id="KW-0812">Transmembrane</keyword>
<evidence type="ECO:0000313" key="10">
    <source>
        <dbReference type="EMBL" id="HJC87138.1"/>
    </source>
</evidence>
<name>A0A9D2QH57_9FIRM</name>
<reference evidence="10" key="2">
    <citation type="submission" date="2021-04" db="EMBL/GenBank/DDBJ databases">
        <authorList>
            <person name="Gilroy R."/>
        </authorList>
    </citation>
    <scope>NUCLEOTIDE SEQUENCE</scope>
    <source>
        <strain evidence="10">ChiBcec1-1630</strain>
    </source>
</reference>
<protein>
    <submittedName>
        <fullName evidence="10">Citrate transporter</fullName>
    </submittedName>
</protein>
<dbReference type="Pfam" id="PF03600">
    <property type="entry name" value="CitMHS"/>
    <property type="match status" value="1"/>
</dbReference>
<evidence type="ECO:0000313" key="11">
    <source>
        <dbReference type="Proteomes" id="UP000823922"/>
    </source>
</evidence>
<feature type="transmembrane region" description="Helical" evidence="8">
    <location>
        <begin position="200"/>
        <end position="221"/>
    </location>
</feature>
<evidence type="ECO:0000256" key="6">
    <source>
        <dbReference type="ARBA" id="ARBA00022989"/>
    </source>
</evidence>
<keyword evidence="6 8" id="KW-1133">Transmembrane helix</keyword>
<proteinExistence type="inferred from homology"/>
<reference evidence="10" key="1">
    <citation type="journal article" date="2021" name="PeerJ">
        <title>Extensive microbial diversity within the chicken gut microbiome revealed by metagenomics and culture.</title>
        <authorList>
            <person name="Gilroy R."/>
            <person name="Ravi A."/>
            <person name="Getino M."/>
            <person name="Pursley I."/>
            <person name="Horton D.L."/>
            <person name="Alikhan N.F."/>
            <person name="Baker D."/>
            <person name="Gharbi K."/>
            <person name="Hall N."/>
            <person name="Watson M."/>
            <person name="Adriaenssens E.M."/>
            <person name="Foster-Nyarko E."/>
            <person name="Jarju S."/>
            <person name="Secka A."/>
            <person name="Antonio M."/>
            <person name="Oren A."/>
            <person name="Chaudhuri R.R."/>
            <person name="La Ragione R."/>
            <person name="Hildebrand F."/>
            <person name="Pallen M.J."/>
        </authorList>
    </citation>
    <scope>NUCLEOTIDE SEQUENCE</scope>
    <source>
        <strain evidence="10">ChiBcec1-1630</strain>
    </source>
</reference>
<feature type="domain" description="Citrate transporter-like" evidence="9">
    <location>
        <begin position="16"/>
        <end position="393"/>
    </location>
</feature>
<feature type="transmembrane region" description="Helical" evidence="8">
    <location>
        <begin position="28"/>
        <end position="50"/>
    </location>
</feature>
<keyword evidence="7 8" id="KW-0472">Membrane</keyword>
<comment type="caution">
    <text evidence="10">The sequence shown here is derived from an EMBL/GenBank/DDBJ whole genome shotgun (WGS) entry which is preliminary data.</text>
</comment>
<dbReference type="PANTHER" id="PTHR43568:SF1">
    <property type="entry name" value="P PROTEIN"/>
    <property type="match status" value="1"/>
</dbReference>
<keyword evidence="4" id="KW-1003">Cell membrane</keyword>
<evidence type="ECO:0000256" key="8">
    <source>
        <dbReference type="SAM" id="Phobius"/>
    </source>
</evidence>
<feature type="transmembrane region" description="Helical" evidence="8">
    <location>
        <begin position="80"/>
        <end position="99"/>
    </location>
</feature>
<evidence type="ECO:0000256" key="1">
    <source>
        <dbReference type="ARBA" id="ARBA00004651"/>
    </source>
</evidence>
<dbReference type="PRINTS" id="PR00758">
    <property type="entry name" value="ARSENICPUMP"/>
</dbReference>
<dbReference type="EMBL" id="DWVS01000093">
    <property type="protein sequence ID" value="HJC87138.1"/>
    <property type="molecule type" value="Genomic_DNA"/>
</dbReference>
<evidence type="ECO:0000256" key="3">
    <source>
        <dbReference type="ARBA" id="ARBA00022448"/>
    </source>
</evidence>
<dbReference type="InterPro" id="IPR004680">
    <property type="entry name" value="Cit_transptr-like_dom"/>
</dbReference>
<evidence type="ECO:0000259" key="9">
    <source>
        <dbReference type="Pfam" id="PF03600"/>
    </source>
</evidence>
<feature type="transmembrane region" description="Helical" evidence="8">
    <location>
        <begin position="252"/>
        <end position="270"/>
    </location>
</feature>
<evidence type="ECO:0000256" key="2">
    <source>
        <dbReference type="ARBA" id="ARBA00009843"/>
    </source>
</evidence>